<evidence type="ECO:0000313" key="9">
    <source>
        <dbReference type="EMBL" id="CUN15473.1"/>
    </source>
</evidence>
<dbReference type="AlphaFoldDB" id="A0A173UK94"/>
<evidence type="ECO:0000313" key="10">
    <source>
        <dbReference type="EMBL" id="RHE93297.1"/>
    </source>
</evidence>
<feature type="domain" description="ABC transmembrane type-1" evidence="8">
    <location>
        <begin position="66"/>
        <end position="282"/>
    </location>
</feature>
<protein>
    <submittedName>
        <fullName evidence="10">Sugar ABC transporter permease</fullName>
    </submittedName>
    <submittedName>
        <fullName evidence="9">sn-glycerol-3-phosphate transport system permease protein ugpA</fullName>
    </submittedName>
</protein>
<dbReference type="PANTHER" id="PTHR30193:SF37">
    <property type="entry name" value="INNER MEMBRANE ABC TRANSPORTER PERMEASE PROTEIN YCJO"/>
    <property type="match status" value="1"/>
</dbReference>
<evidence type="ECO:0000256" key="7">
    <source>
        <dbReference type="RuleBase" id="RU363032"/>
    </source>
</evidence>
<keyword evidence="5 7" id="KW-1133">Transmembrane helix</keyword>
<dbReference type="Proteomes" id="UP000286271">
    <property type="component" value="Unassembled WGS sequence"/>
</dbReference>
<organism evidence="9 11">
    <name type="scientific">Roseburia inulinivorans</name>
    <dbReference type="NCBI Taxonomy" id="360807"/>
    <lineage>
        <taxon>Bacteria</taxon>
        <taxon>Bacillati</taxon>
        <taxon>Bacillota</taxon>
        <taxon>Clostridia</taxon>
        <taxon>Lachnospirales</taxon>
        <taxon>Lachnospiraceae</taxon>
        <taxon>Roseburia</taxon>
    </lineage>
</organism>
<feature type="transmembrane region" description="Helical" evidence="7">
    <location>
        <begin position="156"/>
        <end position="180"/>
    </location>
</feature>
<feature type="transmembrane region" description="Helical" evidence="7">
    <location>
        <begin position="261"/>
        <end position="281"/>
    </location>
</feature>
<evidence type="ECO:0000256" key="2">
    <source>
        <dbReference type="ARBA" id="ARBA00022448"/>
    </source>
</evidence>
<feature type="transmembrane region" description="Helical" evidence="7">
    <location>
        <begin position="103"/>
        <end position="126"/>
    </location>
</feature>
<evidence type="ECO:0000313" key="12">
    <source>
        <dbReference type="Proteomes" id="UP000286271"/>
    </source>
</evidence>
<dbReference type="EMBL" id="QSKW01000030">
    <property type="protein sequence ID" value="RHE93297.1"/>
    <property type="molecule type" value="Genomic_DNA"/>
</dbReference>
<reference evidence="9 11" key="1">
    <citation type="submission" date="2015-09" db="EMBL/GenBank/DDBJ databases">
        <authorList>
            <consortium name="Pathogen Informatics"/>
        </authorList>
    </citation>
    <scope>NUCLEOTIDE SEQUENCE [LARGE SCALE GENOMIC DNA]</scope>
    <source>
        <strain evidence="9 11">2789STDY5608887</strain>
    </source>
</reference>
<feature type="transmembrane region" description="Helical" evidence="7">
    <location>
        <begin position="9"/>
        <end position="36"/>
    </location>
</feature>
<dbReference type="Pfam" id="PF00528">
    <property type="entry name" value="BPD_transp_1"/>
    <property type="match status" value="1"/>
</dbReference>
<accession>A0A173UK94</accession>
<gene>
    <name evidence="9" type="primary">ugpA_5</name>
    <name evidence="10" type="ORF">DW707_14725</name>
    <name evidence="9" type="ORF">ERS852444_02134</name>
</gene>
<comment type="subcellular location">
    <subcellularLocation>
        <location evidence="1 7">Cell membrane</location>
        <topology evidence="1 7">Multi-pass membrane protein</topology>
    </subcellularLocation>
</comment>
<feature type="transmembrane region" description="Helical" evidence="7">
    <location>
        <begin position="70"/>
        <end position="91"/>
    </location>
</feature>
<sequence>MKGKNAKILLFLVPSILLLTVFVYYPVICNIGYSFFNMSSFSTSKQFIGLGNYKSMLNDIVIRTAIKNNLIYMFWSLVFQVGVALLIALVLESGIIKRGKTFFRSLFFIPSIISITVVGALFTFIYQPDIGLLNSFLRTLGLGSLTHGWLGNSKTALYAIIAMSQWQYTGYTTMLLIVAIQRISGSILESAKLDGCSFWQQARYIIIPNIKDSISIVIIITINWAMQVFNEIQVMTAGGPGNSTQTLGNYMYTAAWSYDKFGYASAIGNLILVITVILSYIQLKKNSFVDN</sequence>
<keyword evidence="6 7" id="KW-0472">Membrane</keyword>
<proteinExistence type="inferred from homology"/>
<evidence type="ECO:0000313" key="11">
    <source>
        <dbReference type="Proteomes" id="UP000095453"/>
    </source>
</evidence>
<keyword evidence="4 7" id="KW-0812">Transmembrane</keyword>
<name>A0A173UK94_9FIRM</name>
<dbReference type="InterPro" id="IPR035906">
    <property type="entry name" value="MetI-like_sf"/>
</dbReference>
<dbReference type="PANTHER" id="PTHR30193">
    <property type="entry name" value="ABC TRANSPORTER PERMEASE PROTEIN"/>
    <property type="match status" value="1"/>
</dbReference>
<evidence type="ECO:0000256" key="3">
    <source>
        <dbReference type="ARBA" id="ARBA00022475"/>
    </source>
</evidence>
<evidence type="ECO:0000256" key="6">
    <source>
        <dbReference type="ARBA" id="ARBA00023136"/>
    </source>
</evidence>
<evidence type="ECO:0000256" key="1">
    <source>
        <dbReference type="ARBA" id="ARBA00004651"/>
    </source>
</evidence>
<evidence type="ECO:0000259" key="8">
    <source>
        <dbReference type="PROSITE" id="PS50928"/>
    </source>
</evidence>
<dbReference type="Proteomes" id="UP000095453">
    <property type="component" value="Unassembled WGS sequence"/>
</dbReference>
<dbReference type="GO" id="GO:0055085">
    <property type="term" value="P:transmembrane transport"/>
    <property type="evidence" value="ECO:0007669"/>
    <property type="project" value="InterPro"/>
</dbReference>
<dbReference type="CDD" id="cd06261">
    <property type="entry name" value="TM_PBP2"/>
    <property type="match status" value="1"/>
</dbReference>
<dbReference type="InterPro" id="IPR051393">
    <property type="entry name" value="ABC_transporter_permease"/>
</dbReference>
<evidence type="ECO:0000256" key="5">
    <source>
        <dbReference type="ARBA" id="ARBA00022989"/>
    </source>
</evidence>
<dbReference type="RefSeq" id="WP_055169774.1">
    <property type="nucleotide sequence ID" value="NZ_CYXX01000015.1"/>
</dbReference>
<keyword evidence="2 7" id="KW-0813">Transport</keyword>
<dbReference type="InterPro" id="IPR000515">
    <property type="entry name" value="MetI-like"/>
</dbReference>
<dbReference type="PROSITE" id="PS50928">
    <property type="entry name" value="ABC_TM1"/>
    <property type="match status" value="1"/>
</dbReference>
<dbReference type="Gene3D" id="1.10.3720.10">
    <property type="entry name" value="MetI-like"/>
    <property type="match status" value="1"/>
</dbReference>
<dbReference type="SUPFAM" id="SSF161098">
    <property type="entry name" value="MetI-like"/>
    <property type="match status" value="1"/>
</dbReference>
<evidence type="ECO:0000256" key="4">
    <source>
        <dbReference type="ARBA" id="ARBA00022692"/>
    </source>
</evidence>
<reference evidence="10 12" key="2">
    <citation type="submission" date="2018-08" db="EMBL/GenBank/DDBJ databases">
        <title>A genome reference for cultivated species of the human gut microbiota.</title>
        <authorList>
            <person name="Zou Y."/>
            <person name="Xue W."/>
            <person name="Luo G."/>
        </authorList>
    </citation>
    <scope>NUCLEOTIDE SEQUENCE [LARGE SCALE GENOMIC DNA]</scope>
    <source>
        <strain evidence="10 12">AM27-11</strain>
    </source>
</reference>
<comment type="similarity">
    <text evidence="7">Belongs to the binding-protein-dependent transport system permease family.</text>
</comment>
<keyword evidence="3" id="KW-1003">Cell membrane</keyword>
<dbReference type="EMBL" id="CYXX01000015">
    <property type="protein sequence ID" value="CUN15473.1"/>
    <property type="molecule type" value="Genomic_DNA"/>
</dbReference>
<dbReference type="GO" id="GO:0005886">
    <property type="term" value="C:plasma membrane"/>
    <property type="evidence" value="ECO:0007669"/>
    <property type="project" value="UniProtKB-SubCell"/>
</dbReference>